<dbReference type="InterPro" id="IPR054028">
    <property type="entry name" value="TarS/TarP_linker"/>
</dbReference>
<feature type="domain" description="TarS/TarP linker" evidence="2">
    <location>
        <begin position="217"/>
        <end position="306"/>
    </location>
</feature>
<dbReference type="GO" id="GO:0016758">
    <property type="term" value="F:hexosyltransferase activity"/>
    <property type="evidence" value="ECO:0007669"/>
    <property type="project" value="UniProtKB-ARBA"/>
</dbReference>
<dbReference type="RefSeq" id="WP_013130771.1">
    <property type="nucleotide sequence ID" value="NC_014165.1"/>
</dbReference>
<dbReference type="Pfam" id="PF22181">
    <property type="entry name" value="TarS_linker"/>
    <property type="match status" value="1"/>
</dbReference>
<dbReference type="AlphaFoldDB" id="D6Y4W3"/>
<dbReference type="Gene3D" id="3.90.550.10">
    <property type="entry name" value="Spore Coat Polysaccharide Biosynthesis Protein SpsA, Chain A"/>
    <property type="match status" value="1"/>
</dbReference>
<dbReference type="InterPro" id="IPR001173">
    <property type="entry name" value="Glyco_trans_2-like"/>
</dbReference>
<protein>
    <submittedName>
        <fullName evidence="3">Glycosyl transferase family 2</fullName>
    </submittedName>
</protein>
<reference evidence="3 4" key="1">
    <citation type="submission" date="2010-01" db="EMBL/GenBank/DDBJ databases">
        <title>The complete genome of Thermobispora bispora DSM 43833.</title>
        <authorList>
            <consortium name="US DOE Joint Genome Institute (JGI-PGF)"/>
            <person name="Lucas S."/>
            <person name="Copeland A."/>
            <person name="Lapidus A."/>
            <person name="Glavina del Rio T."/>
            <person name="Dalin E."/>
            <person name="Tice H."/>
            <person name="Bruce D."/>
            <person name="Goodwin L."/>
            <person name="Pitluck S."/>
            <person name="Kyrpides N."/>
            <person name="Mavromatis K."/>
            <person name="Ivanova N."/>
            <person name="Mikhailova N."/>
            <person name="Chertkov O."/>
            <person name="Brettin T."/>
            <person name="Detter J.C."/>
            <person name="Han C."/>
            <person name="Larimer F."/>
            <person name="Land M."/>
            <person name="Hauser L."/>
            <person name="Markowitz V."/>
            <person name="Cheng J.-F."/>
            <person name="Hugenholtz P."/>
            <person name="Woyke T."/>
            <person name="Wu D."/>
            <person name="Jando M."/>
            <person name="Schneider S."/>
            <person name="Klenk H.-P."/>
            <person name="Eisen J.A."/>
        </authorList>
    </citation>
    <scope>NUCLEOTIDE SEQUENCE [LARGE SCALE GENOMIC DNA]</scope>
    <source>
        <strain evidence="4">ATCC 19993 / DSM 43833 / CBS 139.67 / JCM 10125 / KCTC 9307 / NBRC 14880 / R51</strain>
    </source>
</reference>
<evidence type="ECO:0000313" key="3">
    <source>
        <dbReference type="EMBL" id="ADG87238.1"/>
    </source>
</evidence>
<dbReference type="SUPFAM" id="SSF53448">
    <property type="entry name" value="Nucleotide-diphospho-sugar transferases"/>
    <property type="match status" value="1"/>
</dbReference>
<accession>D6Y4W3</accession>
<dbReference type="eggNOG" id="COG1215">
    <property type="taxonomic scope" value="Bacteria"/>
</dbReference>
<dbReference type="STRING" id="469371.Tbis_0511"/>
<dbReference type="Pfam" id="PF00535">
    <property type="entry name" value="Glycos_transf_2"/>
    <property type="match status" value="1"/>
</dbReference>
<organism evidence="3 4">
    <name type="scientific">Thermobispora bispora (strain ATCC 19993 / DSM 43833 / CBS 139.67 / JCM 10125 / KCTC 9307 / NBRC 14880 / R51)</name>
    <dbReference type="NCBI Taxonomy" id="469371"/>
    <lineage>
        <taxon>Bacteria</taxon>
        <taxon>Bacillati</taxon>
        <taxon>Actinomycetota</taxon>
        <taxon>Actinomycetes</taxon>
        <taxon>Streptosporangiales</taxon>
        <taxon>Streptosporangiaceae</taxon>
        <taxon>Thermobispora</taxon>
    </lineage>
</organism>
<dbReference type="EMBL" id="CP001874">
    <property type="protein sequence ID" value="ADG87238.1"/>
    <property type="molecule type" value="Genomic_DNA"/>
</dbReference>
<keyword evidence="3" id="KW-0808">Transferase</keyword>
<dbReference type="Proteomes" id="UP000006640">
    <property type="component" value="Chromosome"/>
</dbReference>
<evidence type="ECO:0000313" key="4">
    <source>
        <dbReference type="Proteomes" id="UP000006640"/>
    </source>
</evidence>
<dbReference type="CDD" id="cd00761">
    <property type="entry name" value="Glyco_tranf_GTA_type"/>
    <property type="match status" value="1"/>
</dbReference>
<dbReference type="PANTHER" id="PTHR22916">
    <property type="entry name" value="GLYCOSYLTRANSFERASE"/>
    <property type="match status" value="1"/>
</dbReference>
<sequence length="586" mass="64823">MEAEGVGAVDVSVVVPAYGSRTSLDRCLTSLLVQRVRKEIIVVDDGASEEVRRLLRLYAVYHPGVVRVIQEPGPGLPGRMRNRGLDAARGRFVYFGDPEEELGPEVLGRMLAVADGQGADIVLRAAEGRAFPRAAAREALADGSVYDDLTCAKLFRRSMLERHRIRFDETLRIGEDMVFAVHAYCHAEVISAVAVGERGGPPSRREEPSGDPLAWLQMIRVPLAVLGRHVPPGPLRDRLLARHFRLDVLSQLGAPFLAAREEDREKIVAETADICAQWLTRGVLDLLSLTDRARVEALDDITHLVRLAEVEQARLTHRLTGLEWQGDRLLICGRVALDGIPGRPGLILRERASGREWRPGVTSVADLICAVIPARSLPAGVWDVHAVVECHGTRRTAPFGQVRDANVTVPRLRFAGRRVVGPFFTPDGRLGVDVGGHVIRVPGSVRLTRTEWVGRRLRVDGRVRVAKAPAAPAVRQLVWRERTSGLEVREPAAVTGPGTFSAQTCGFWPGVWDAYLELDVGGPPLRFPVKVDCPENLGRSLRWWRGPVRWTARPYATAVNRRLSTSVVVSSPRVVFRRLVRRIRRT</sequence>
<gene>
    <name evidence="3" type="ordered locus">Tbis_0511</name>
</gene>
<dbReference type="PANTHER" id="PTHR22916:SF3">
    <property type="entry name" value="UDP-GLCNAC:BETAGAL BETA-1,3-N-ACETYLGLUCOSAMINYLTRANSFERASE-LIKE PROTEIN 1"/>
    <property type="match status" value="1"/>
</dbReference>
<dbReference type="HOGENOM" id="CLU_018620_1_0_11"/>
<evidence type="ECO:0000259" key="2">
    <source>
        <dbReference type="Pfam" id="PF22181"/>
    </source>
</evidence>
<dbReference type="CAZy" id="GT2">
    <property type="family name" value="Glycosyltransferase Family 2"/>
</dbReference>
<dbReference type="KEGG" id="tbi:Tbis_0511"/>
<proteinExistence type="predicted"/>
<keyword evidence="4" id="KW-1185">Reference proteome</keyword>
<name>D6Y4W3_THEBD</name>
<dbReference type="OrthoDB" id="2676521at2"/>
<feature type="domain" description="Glycosyltransferase 2-like" evidence="1">
    <location>
        <begin position="12"/>
        <end position="123"/>
    </location>
</feature>
<evidence type="ECO:0000259" key="1">
    <source>
        <dbReference type="Pfam" id="PF00535"/>
    </source>
</evidence>
<dbReference type="InterPro" id="IPR029044">
    <property type="entry name" value="Nucleotide-diphossugar_trans"/>
</dbReference>